<name>A0ACC1R0F9_9HYPO</name>
<accession>A0ACC1R0F9</accession>
<comment type="caution">
    <text evidence="1">The sequence shown here is derived from an EMBL/GenBank/DDBJ whole genome shotgun (WGS) entry which is preliminary data.</text>
</comment>
<evidence type="ECO:0000313" key="2">
    <source>
        <dbReference type="Proteomes" id="UP001148737"/>
    </source>
</evidence>
<gene>
    <name evidence="1" type="ORF">NLG97_g3233</name>
</gene>
<sequence>MDSDSALKTSTLSFEKMEAKATTSARLTVADNYVIRLKERQADPDRVFYDGEDLQHLDSMLVTLSVSDKESPRCWTKAKKWRITMLLGAYTFFAPFASTIFAPSLKSVMADLGETNPVRGALQIGILLIAFALAPIFLAPLTERYGRRIVISAGNIVFILFCLGGGFAKSTAQLAVCRFFCGVGGSSSLSAYGGVLADLWSLKDRARASSAVGGILLLGPVFGPVCGGWISELISWRWTCWVPAIAAALLEVIASFAYSESHVPTLLRQKKRRLARKSRNECYYTVLELAIDDIAKTKSVTMLLETVSRPLMYLFLDPAAALLAVYYAFVFGILYLVIVTFQNVFGGLYGHSPGIVGVDFLSQGIGALIGMALSAWLLELVYEKQMAKQPAAYKAESRLICAFPGAFCVTAGLFLYGFSAGKTHFIVPMIGVSIFSIGQTNTYMAIQLYVIDSFDYPASALASLSILRCLFAGVFPLFGERLFDALGTDWGIGMLAFLTLGLGGPFLPLIYKFGPRLRSIGVKNRVKLLR</sequence>
<dbReference type="Proteomes" id="UP001148737">
    <property type="component" value="Unassembled WGS sequence"/>
</dbReference>
<protein>
    <submittedName>
        <fullName evidence="1">Uncharacterized protein</fullName>
    </submittedName>
</protein>
<dbReference type="EMBL" id="JANAKD010000258">
    <property type="protein sequence ID" value="KAJ3495662.1"/>
    <property type="molecule type" value="Genomic_DNA"/>
</dbReference>
<evidence type="ECO:0000313" key="1">
    <source>
        <dbReference type="EMBL" id="KAJ3495662.1"/>
    </source>
</evidence>
<proteinExistence type="predicted"/>
<reference evidence="1" key="1">
    <citation type="submission" date="2022-07" db="EMBL/GenBank/DDBJ databases">
        <title>Genome Sequence of Lecanicillium saksenae.</title>
        <authorList>
            <person name="Buettner E."/>
        </authorList>
    </citation>
    <scope>NUCLEOTIDE SEQUENCE</scope>
    <source>
        <strain evidence="1">VT-O1</strain>
    </source>
</reference>
<organism evidence="1 2">
    <name type="scientific">Lecanicillium saksenae</name>
    <dbReference type="NCBI Taxonomy" id="468837"/>
    <lineage>
        <taxon>Eukaryota</taxon>
        <taxon>Fungi</taxon>
        <taxon>Dikarya</taxon>
        <taxon>Ascomycota</taxon>
        <taxon>Pezizomycotina</taxon>
        <taxon>Sordariomycetes</taxon>
        <taxon>Hypocreomycetidae</taxon>
        <taxon>Hypocreales</taxon>
        <taxon>Cordycipitaceae</taxon>
        <taxon>Lecanicillium</taxon>
    </lineage>
</organism>
<keyword evidence="2" id="KW-1185">Reference proteome</keyword>